<accession>A0A0R0EGH5</accession>
<evidence type="ECO:0000313" key="1">
    <source>
        <dbReference type="EMBL" id="KRG90098.1"/>
    </source>
</evidence>
<reference evidence="1" key="3">
    <citation type="submission" date="2018-07" db="EMBL/GenBank/DDBJ databases">
        <title>WGS assembly of Glycine max.</title>
        <authorList>
            <person name="Schmutz J."/>
            <person name="Cannon S."/>
            <person name="Schlueter J."/>
            <person name="Ma J."/>
            <person name="Mitros T."/>
            <person name="Nelson W."/>
            <person name="Hyten D."/>
            <person name="Song Q."/>
            <person name="Thelen J."/>
            <person name="Cheng J."/>
            <person name="Xu D."/>
            <person name="Hellsten U."/>
            <person name="May G."/>
            <person name="Yu Y."/>
            <person name="Sakurai T."/>
            <person name="Umezawa T."/>
            <person name="Bhattacharyya M."/>
            <person name="Sandhu D."/>
            <person name="Valliyodan B."/>
            <person name="Lindquist E."/>
            <person name="Peto M."/>
            <person name="Grant D."/>
            <person name="Shu S."/>
            <person name="Goodstein D."/>
            <person name="Barry K."/>
            <person name="Futrell-Griggs M."/>
            <person name="Abernathy B."/>
            <person name="Du J."/>
            <person name="Tian Z."/>
            <person name="Zhu L."/>
            <person name="Gill N."/>
            <person name="Joshi T."/>
            <person name="Libault M."/>
            <person name="Sethuraman A."/>
            <person name="Zhang X."/>
            <person name="Shinozaki K."/>
            <person name="Nguyen H."/>
            <person name="Wing R."/>
            <person name="Cregan P."/>
            <person name="Specht J."/>
            <person name="Grimwood J."/>
            <person name="Rokhsar D."/>
            <person name="Stacey G."/>
            <person name="Shoemaker R."/>
            <person name="Jackson S."/>
        </authorList>
    </citation>
    <scope>NUCLEOTIDE SEQUENCE</scope>
    <source>
        <tissue evidence="1">Callus</tissue>
    </source>
</reference>
<organism evidence="1">
    <name type="scientific">Glycine max</name>
    <name type="common">Soybean</name>
    <name type="synonym">Glycine hispida</name>
    <dbReference type="NCBI Taxonomy" id="3847"/>
    <lineage>
        <taxon>Eukaryota</taxon>
        <taxon>Viridiplantae</taxon>
        <taxon>Streptophyta</taxon>
        <taxon>Embryophyta</taxon>
        <taxon>Tracheophyta</taxon>
        <taxon>Spermatophyta</taxon>
        <taxon>Magnoliopsida</taxon>
        <taxon>eudicotyledons</taxon>
        <taxon>Gunneridae</taxon>
        <taxon>Pentapetalae</taxon>
        <taxon>rosids</taxon>
        <taxon>fabids</taxon>
        <taxon>Fabales</taxon>
        <taxon>Fabaceae</taxon>
        <taxon>Papilionoideae</taxon>
        <taxon>50 kb inversion clade</taxon>
        <taxon>NPAAA clade</taxon>
        <taxon>indigoferoid/millettioid clade</taxon>
        <taxon>Phaseoleae</taxon>
        <taxon>Glycine</taxon>
        <taxon>Glycine subgen. Soja</taxon>
    </lineage>
</organism>
<dbReference type="PANTHER" id="PTHR34222">
    <property type="entry name" value="GAG_PRE-INTEGRS DOMAIN-CONTAINING PROTEIN"/>
    <property type="match status" value="1"/>
</dbReference>
<dbReference type="EnsemblPlants" id="KRG90098">
    <property type="protein sequence ID" value="KRG90098"/>
    <property type="gene ID" value="GLYMA_20G067500"/>
</dbReference>
<evidence type="ECO:0000313" key="3">
    <source>
        <dbReference type="Proteomes" id="UP000008827"/>
    </source>
</evidence>
<dbReference type="OrthoDB" id="5544992at2759"/>
<dbReference type="AlphaFoldDB" id="A0A0R0EGH5"/>
<dbReference type="EMBL" id="CM000853">
    <property type="protein sequence ID" value="KRG90098.1"/>
    <property type="molecule type" value="Genomic_DNA"/>
</dbReference>
<dbReference type="PANTHER" id="PTHR34222:SF99">
    <property type="entry name" value="PROTEIN, PUTATIVE-RELATED"/>
    <property type="match status" value="1"/>
</dbReference>
<proteinExistence type="predicted"/>
<dbReference type="Gramene" id="KRG90098">
    <property type="protein sequence ID" value="KRG90098"/>
    <property type="gene ID" value="GLYMA_20G067500"/>
</dbReference>
<keyword evidence="3" id="KW-1185">Reference proteome</keyword>
<reference evidence="2" key="2">
    <citation type="submission" date="2018-02" db="UniProtKB">
        <authorList>
            <consortium name="EnsemblPlants"/>
        </authorList>
    </citation>
    <scope>IDENTIFICATION</scope>
    <source>
        <strain evidence="2">Williams 82</strain>
    </source>
</reference>
<protein>
    <recommendedName>
        <fullName evidence="4">Retrotransposon gag domain-containing protein</fullName>
    </recommendedName>
</protein>
<dbReference type="OMA" id="RHTINEC"/>
<sequence length="204" mass="23553">MALISKNNIGFLIGVVHTPPPTDTLYAARERCNTLITMIYFDLAIDIWNDLKERFSQGDLLHIAELQEEIYGLKSYHQQDLVIRFLKGLDERFFVVHSQVLLMDPLPTVNKVFSMVLQHESNIPRIPLPWKNKIVSLMLWTNASLPLLTKITTKTMRVRRETPRVGKSIKVCTYYGRTRHTINECYAKHGYTMASTLSWTSLVS</sequence>
<name>A0A0R0EGH5_SOYBN</name>
<gene>
    <name evidence="1" type="ORF">GLYMA_20G067500</name>
</gene>
<reference evidence="1 2" key="1">
    <citation type="journal article" date="2010" name="Nature">
        <title>Genome sequence of the palaeopolyploid soybean.</title>
        <authorList>
            <person name="Schmutz J."/>
            <person name="Cannon S.B."/>
            <person name="Schlueter J."/>
            <person name="Ma J."/>
            <person name="Mitros T."/>
            <person name="Nelson W."/>
            <person name="Hyten D.L."/>
            <person name="Song Q."/>
            <person name="Thelen J.J."/>
            <person name="Cheng J."/>
            <person name="Xu D."/>
            <person name="Hellsten U."/>
            <person name="May G.D."/>
            <person name="Yu Y."/>
            <person name="Sakurai T."/>
            <person name="Umezawa T."/>
            <person name="Bhattacharyya M.K."/>
            <person name="Sandhu D."/>
            <person name="Valliyodan B."/>
            <person name="Lindquist E."/>
            <person name="Peto M."/>
            <person name="Grant D."/>
            <person name="Shu S."/>
            <person name="Goodstein D."/>
            <person name="Barry K."/>
            <person name="Futrell-Griggs M."/>
            <person name="Abernathy B."/>
            <person name="Du J."/>
            <person name="Tian Z."/>
            <person name="Zhu L."/>
            <person name="Gill N."/>
            <person name="Joshi T."/>
            <person name="Libault M."/>
            <person name="Sethuraman A."/>
            <person name="Zhang X.-C."/>
            <person name="Shinozaki K."/>
            <person name="Nguyen H.T."/>
            <person name="Wing R.A."/>
            <person name="Cregan P."/>
            <person name="Specht J."/>
            <person name="Grimwood J."/>
            <person name="Rokhsar D."/>
            <person name="Stacey G."/>
            <person name="Shoemaker R.C."/>
            <person name="Jackson S.A."/>
        </authorList>
    </citation>
    <scope>NUCLEOTIDE SEQUENCE [LARGE SCALE GENOMIC DNA]</scope>
    <source>
        <strain evidence="2">cv. Williams 82</strain>
        <tissue evidence="1">Callus</tissue>
    </source>
</reference>
<dbReference type="InParanoid" id="A0A0R0EGH5"/>
<evidence type="ECO:0000313" key="2">
    <source>
        <dbReference type="EnsemblPlants" id="KRG90098"/>
    </source>
</evidence>
<dbReference type="Proteomes" id="UP000008827">
    <property type="component" value="Chromosome 20"/>
</dbReference>
<evidence type="ECO:0008006" key="4">
    <source>
        <dbReference type="Google" id="ProtNLM"/>
    </source>
</evidence>